<feature type="transmembrane region" description="Helical" evidence="5">
    <location>
        <begin position="72"/>
        <end position="99"/>
    </location>
</feature>
<feature type="transmembrane region" description="Helical" evidence="5">
    <location>
        <begin position="200"/>
        <end position="226"/>
    </location>
</feature>
<comment type="subcellular location">
    <subcellularLocation>
        <location evidence="1">Membrane</location>
        <topology evidence="1">Multi-pass membrane protein</topology>
    </subcellularLocation>
</comment>
<dbReference type="PANTHER" id="PTHR31465">
    <property type="entry name" value="PROTEIN RTA1-RELATED"/>
    <property type="match status" value="1"/>
</dbReference>
<dbReference type="PANTHER" id="PTHR31465:SF1">
    <property type="entry name" value="PROTEIN RTA1-RELATED"/>
    <property type="match status" value="1"/>
</dbReference>
<dbReference type="Proteomes" id="UP001149165">
    <property type="component" value="Unassembled WGS sequence"/>
</dbReference>
<evidence type="ECO:0000256" key="5">
    <source>
        <dbReference type="SAM" id="Phobius"/>
    </source>
</evidence>
<sequence>MASTQCQLYMYTPSLPLALIGVVIFSSLSSILCFRMIQTKTWSSIFLVLGAIFQLSGYIARLVSTLDVCNRAAYGIQSVLLLLGPTLIMISVSLIHTSFVQALDAGNFCFIRLDWQQPLYLSINAILISLQTIGGIMTVASTSQATIATGSKITIAIYVVQTLFWGFLFVENICMSIRLRRQASNSCEDSLGNWKMWNQLFGLSISIIGFGRNVMCLTMAGGIAFLVDNEWPSYAFDGYQMVVVLGAWAIWYLPEKCQNIREKRNYRSLVRLETIGSNPA</sequence>
<evidence type="ECO:0000256" key="1">
    <source>
        <dbReference type="ARBA" id="ARBA00004141"/>
    </source>
</evidence>
<feature type="transmembrane region" description="Helical" evidence="5">
    <location>
        <begin position="238"/>
        <end position="254"/>
    </location>
</feature>
<feature type="transmembrane region" description="Helical" evidence="5">
    <location>
        <begin position="155"/>
        <end position="179"/>
    </location>
</feature>
<gene>
    <name evidence="6" type="ORF">N7456_002860</name>
</gene>
<organism evidence="6 7">
    <name type="scientific">Penicillium angulare</name>
    <dbReference type="NCBI Taxonomy" id="116970"/>
    <lineage>
        <taxon>Eukaryota</taxon>
        <taxon>Fungi</taxon>
        <taxon>Dikarya</taxon>
        <taxon>Ascomycota</taxon>
        <taxon>Pezizomycotina</taxon>
        <taxon>Eurotiomycetes</taxon>
        <taxon>Eurotiomycetidae</taxon>
        <taxon>Eurotiales</taxon>
        <taxon>Aspergillaceae</taxon>
        <taxon>Penicillium</taxon>
    </lineage>
</organism>
<protein>
    <recommendedName>
        <fullName evidence="8">RTA-like protein</fullName>
    </recommendedName>
</protein>
<dbReference type="AlphaFoldDB" id="A0A9W9KH07"/>
<reference evidence="6" key="2">
    <citation type="journal article" date="2023" name="IMA Fungus">
        <title>Comparative genomic study of the Penicillium genus elucidates a diverse pangenome and 15 lateral gene transfer events.</title>
        <authorList>
            <person name="Petersen C."/>
            <person name="Sorensen T."/>
            <person name="Nielsen M.R."/>
            <person name="Sondergaard T.E."/>
            <person name="Sorensen J.L."/>
            <person name="Fitzpatrick D.A."/>
            <person name="Frisvad J.C."/>
            <person name="Nielsen K.L."/>
        </authorList>
    </citation>
    <scope>NUCLEOTIDE SEQUENCE</scope>
    <source>
        <strain evidence="6">IBT 30069</strain>
    </source>
</reference>
<feature type="transmembrane region" description="Helical" evidence="5">
    <location>
        <begin position="15"/>
        <end position="34"/>
    </location>
</feature>
<dbReference type="InterPro" id="IPR007568">
    <property type="entry name" value="RTA1"/>
</dbReference>
<accession>A0A9W9KH07</accession>
<dbReference type="OrthoDB" id="3358017at2759"/>
<feature type="transmembrane region" description="Helical" evidence="5">
    <location>
        <begin position="41"/>
        <end position="60"/>
    </location>
</feature>
<dbReference type="Pfam" id="PF04479">
    <property type="entry name" value="RTA1"/>
    <property type="match status" value="1"/>
</dbReference>
<keyword evidence="4 5" id="KW-0472">Membrane</keyword>
<keyword evidence="3 5" id="KW-1133">Transmembrane helix</keyword>
<keyword evidence="7" id="KW-1185">Reference proteome</keyword>
<evidence type="ECO:0000256" key="4">
    <source>
        <dbReference type="ARBA" id="ARBA00023136"/>
    </source>
</evidence>
<evidence type="ECO:0008006" key="8">
    <source>
        <dbReference type="Google" id="ProtNLM"/>
    </source>
</evidence>
<evidence type="ECO:0000313" key="6">
    <source>
        <dbReference type="EMBL" id="KAJ5106185.1"/>
    </source>
</evidence>
<evidence type="ECO:0000256" key="2">
    <source>
        <dbReference type="ARBA" id="ARBA00022692"/>
    </source>
</evidence>
<keyword evidence="2 5" id="KW-0812">Transmembrane</keyword>
<dbReference type="GO" id="GO:0016020">
    <property type="term" value="C:membrane"/>
    <property type="evidence" value="ECO:0007669"/>
    <property type="project" value="UniProtKB-SubCell"/>
</dbReference>
<dbReference type="EMBL" id="JAPQKH010000003">
    <property type="protein sequence ID" value="KAJ5106185.1"/>
    <property type="molecule type" value="Genomic_DNA"/>
</dbReference>
<reference evidence="6" key="1">
    <citation type="submission" date="2022-11" db="EMBL/GenBank/DDBJ databases">
        <authorList>
            <person name="Petersen C."/>
        </authorList>
    </citation>
    <scope>NUCLEOTIDE SEQUENCE</scope>
    <source>
        <strain evidence="6">IBT 30069</strain>
    </source>
</reference>
<name>A0A9W9KH07_9EURO</name>
<comment type="caution">
    <text evidence="6">The sequence shown here is derived from an EMBL/GenBank/DDBJ whole genome shotgun (WGS) entry which is preliminary data.</text>
</comment>
<evidence type="ECO:0000313" key="7">
    <source>
        <dbReference type="Proteomes" id="UP001149165"/>
    </source>
</evidence>
<feature type="transmembrane region" description="Helical" evidence="5">
    <location>
        <begin position="119"/>
        <end position="143"/>
    </location>
</feature>
<proteinExistence type="predicted"/>
<evidence type="ECO:0000256" key="3">
    <source>
        <dbReference type="ARBA" id="ARBA00022989"/>
    </source>
</evidence>